<dbReference type="InterPro" id="IPR013087">
    <property type="entry name" value="Znf_C2H2_type"/>
</dbReference>
<feature type="domain" description="C2H2-type" evidence="3">
    <location>
        <begin position="41"/>
        <end position="68"/>
    </location>
</feature>
<dbReference type="AlphaFoldDB" id="A0AAE1NZ38"/>
<feature type="region of interest" description="Disordered" evidence="2">
    <location>
        <begin position="92"/>
        <end position="121"/>
    </location>
</feature>
<name>A0AAE1NZ38_9EUCA</name>
<accession>A0AAE1NZ38</accession>
<organism evidence="5 6">
    <name type="scientific">Petrolisthes manimaculis</name>
    <dbReference type="NCBI Taxonomy" id="1843537"/>
    <lineage>
        <taxon>Eukaryota</taxon>
        <taxon>Metazoa</taxon>
        <taxon>Ecdysozoa</taxon>
        <taxon>Arthropoda</taxon>
        <taxon>Crustacea</taxon>
        <taxon>Multicrustacea</taxon>
        <taxon>Malacostraca</taxon>
        <taxon>Eumalacostraca</taxon>
        <taxon>Eucarida</taxon>
        <taxon>Decapoda</taxon>
        <taxon>Pleocyemata</taxon>
        <taxon>Anomura</taxon>
        <taxon>Galatheoidea</taxon>
        <taxon>Porcellanidae</taxon>
        <taxon>Petrolisthes</taxon>
    </lineage>
</organism>
<sequence>MSTDILARPPPIGLPLLLKGRDYKPSPKSLGYPFTENPKQFACEKCGRTYASTGNLKRHKKYECGVEPQFSCPICKKKFQHRHSVKIHVFSTHRSEAGEGGAPDSSRDPSALFPSSEGMAAVGPVPCKEEYFPIPQEANAPTSQNQDG</sequence>
<evidence type="ECO:0000313" key="6">
    <source>
        <dbReference type="Proteomes" id="UP001292094"/>
    </source>
</evidence>
<proteinExistence type="predicted"/>
<comment type="caution">
    <text evidence="5">The sequence shown here is derived from an EMBL/GenBank/DDBJ whole genome shotgun (WGS) entry which is preliminary data.</text>
</comment>
<dbReference type="InterPro" id="IPR036236">
    <property type="entry name" value="Znf_C2H2_sf"/>
</dbReference>
<keyword evidence="1" id="KW-0479">Metal-binding</keyword>
<evidence type="ECO:0000313" key="4">
    <source>
        <dbReference type="EMBL" id="KAK4289229.1"/>
    </source>
</evidence>
<keyword evidence="6" id="KW-1185">Reference proteome</keyword>
<dbReference type="Gene3D" id="3.30.160.60">
    <property type="entry name" value="Classic Zinc Finger"/>
    <property type="match status" value="1"/>
</dbReference>
<evidence type="ECO:0000259" key="3">
    <source>
        <dbReference type="PROSITE" id="PS50157"/>
    </source>
</evidence>
<dbReference type="EMBL" id="JAWZYT010003509">
    <property type="protein sequence ID" value="KAK4298064.1"/>
    <property type="molecule type" value="Genomic_DNA"/>
</dbReference>
<dbReference type="Pfam" id="PF00096">
    <property type="entry name" value="zf-C2H2"/>
    <property type="match status" value="1"/>
</dbReference>
<dbReference type="PROSITE" id="PS50157">
    <property type="entry name" value="ZINC_FINGER_C2H2_2"/>
    <property type="match status" value="2"/>
</dbReference>
<dbReference type="PROSITE" id="PS00028">
    <property type="entry name" value="ZINC_FINGER_C2H2_1"/>
    <property type="match status" value="1"/>
</dbReference>
<dbReference type="GO" id="GO:0008270">
    <property type="term" value="F:zinc ion binding"/>
    <property type="evidence" value="ECO:0007669"/>
    <property type="project" value="UniProtKB-KW"/>
</dbReference>
<gene>
    <name evidence="5" type="ORF">Pmani_029562</name>
    <name evidence="4" type="ORF">Pmani_037789</name>
</gene>
<keyword evidence="1" id="KW-0862">Zinc</keyword>
<dbReference type="SMART" id="SM00355">
    <property type="entry name" value="ZnF_C2H2"/>
    <property type="match status" value="2"/>
</dbReference>
<feature type="domain" description="C2H2-type" evidence="3">
    <location>
        <begin position="70"/>
        <end position="98"/>
    </location>
</feature>
<dbReference type="EMBL" id="JAWZYT010005931">
    <property type="protein sequence ID" value="KAK4289229.1"/>
    <property type="molecule type" value="Genomic_DNA"/>
</dbReference>
<protein>
    <recommendedName>
        <fullName evidence="3">C2H2-type domain-containing protein</fullName>
    </recommendedName>
</protein>
<dbReference type="Proteomes" id="UP001292094">
    <property type="component" value="Unassembled WGS sequence"/>
</dbReference>
<evidence type="ECO:0000256" key="2">
    <source>
        <dbReference type="SAM" id="MobiDB-lite"/>
    </source>
</evidence>
<dbReference type="SUPFAM" id="SSF57667">
    <property type="entry name" value="beta-beta-alpha zinc fingers"/>
    <property type="match status" value="1"/>
</dbReference>
<keyword evidence="1" id="KW-0863">Zinc-finger</keyword>
<reference evidence="5" key="1">
    <citation type="submission" date="2023-11" db="EMBL/GenBank/DDBJ databases">
        <title>Genome assemblies of two species of porcelain crab, Petrolisthes cinctipes and Petrolisthes manimaculis (Anomura: Porcellanidae).</title>
        <authorList>
            <person name="Angst P."/>
        </authorList>
    </citation>
    <scope>NUCLEOTIDE SEQUENCE</scope>
    <source>
        <strain evidence="5">PB745_02</strain>
        <tissue evidence="5">Gill</tissue>
    </source>
</reference>
<evidence type="ECO:0000256" key="1">
    <source>
        <dbReference type="PROSITE-ProRule" id="PRU00042"/>
    </source>
</evidence>
<evidence type="ECO:0000313" key="5">
    <source>
        <dbReference type="EMBL" id="KAK4298064.1"/>
    </source>
</evidence>